<evidence type="ECO:0000313" key="1">
    <source>
        <dbReference type="EMBL" id="TVY83657.1"/>
    </source>
</evidence>
<dbReference type="InterPro" id="IPR029044">
    <property type="entry name" value="Nucleotide-diphossugar_trans"/>
</dbReference>
<evidence type="ECO:0000313" key="2">
    <source>
        <dbReference type="Proteomes" id="UP000469558"/>
    </source>
</evidence>
<sequence>MDPQFSIPSEFKDAVRYVDAKDQRTDAEILASLTQHAPITTEKNIWTFWDSGLKSMPSWCQRNIVNWVRLCGPSWSVRVLDSVPGSPTNALTYATADMLPEAFVKGTMDGPYVGPHSADFLRGACLWLHGGVWMDVGILLIRDLDRVCWRQLEDPASPFEVSVPWMYGPVMANHFVASRKGNPFIKRWHDLFVALWRDQINSGQIVANPLIAFGKDVKFEDSQARGFNWEFNVEPTTVVGYIAQVIAWMRVCFLEDPNDGFNGREYYAEKVLLFDALSEDWGAEQTIGFKGEDLFDVLAAKRDADPDSKGYQVAYKTIWRLLTKSTMQKITHGKHLTKNPALGILLDRKENEGMDVAPGTFFELLRYGSIHFEQTREQIDYVKAEKPDIVINRGLLEA</sequence>
<gene>
    <name evidence="1" type="primary">FCK3_0</name>
    <name evidence="1" type="ORF">LSUE1_G001994</name>
</gene>
<dbReference type="Gene3D" id="3.90.550.20">
    <property type="match status" value="1"/>
</dbReference>
<accession>A0A8T9CGK0</accession>
<organism evidence="1 2">
    <name type="scientific">Lachnellula suecica</name>
    <dbReference type="NCBI Taxonomy" id="602035"/>
    <lineage>
        <taxon>Eukaryota</taxon>
        <taxon>Fungi</taxon>
        <taxon>Dikarya</taxon>
        <taxon>Ascomycota</taxon>
        <taxon>Pezizomycotina</taxon>
        <taxon>Leotiomycetes</taxon>
        <taxon>Helotiales</taxon>
        <taxon>Lachnaceae</taxon>
        <taxon>Lachnellula</taxon>
    </lineage>
</organism>
<dbReference type="EMBL" id="QGMK01000168">
    <property type="protein sequence ID" value="TVY83657.1"/>
    <property type="molecule type" value="Genomic_DNA"/>
</dbReference>
<keyword evidence="2" id="KW-1185">Reference proteome</keyword>
<protein>
    <submittedName>
        <fullName evidence="1">Putative glycosyl transferase FCK3</fullName>
    </submittedName>
</protein>
<dbReference type="AlphaFoldDB" id="A0A8T9CGK0"/>
<dbReference type="Pfam" id="PF05704">
    <property type="entry name" value="Caps_synth"/>
    <property type="match status" value="1"/>
</dbReference>
<name>A0A8T9CGK0_9HELO</name>
<dbReference type="Proteomes" id="UP000469558">
    <property type="component" value="Unassembled WGS sequence"/>
</dbReference>
<proteinExistence type="predicted"/>
<dbReference type="InterPro" id="IPR008441">
    <property type="entry name" value="AfumC-like_glycosyl_Trfase"/>
</dbReference>
<reference evidence="1 2" key="1">
    <citation type="submission" date="2018-05" db="EMBL/GenBank/DDBJ databases">
        <title>Genome sequencing and assembly of the regulated plant pathogen Lachnellula willkommii and related sister species for the development of diagnostic species identification markers.</title>
        <authorList>
            <person name="Giroux E."/>
            <person name="Bilodeau G."/>
        </authorList>
    </citation>
    <scope>NUCLEOTIDE SEQUENCE [LARGE SCALE GENOMIC DNA]</scope>
    <source>
        <strain evidence="1 2">CBS 268.59</strain>
    </source>
</reference>
<dbReference type="GO" id="GO:0016757">
    <property type="term" value="F:glycosyltransferase activity"/>
    <property type="evidence" value="ECO:0007669"/>
    <property type="project" value="InterPro"/>
</dbReference>
<keyword evidence="1" id="KW-0808">Transferase</keyword>
<dbReference type="SUPFAM" id="SSF53448">
    <property type="entry name" value="Nucleotide-diphospho-sugar transferases"/>
    <property type="match status" value="1"/>
</dbReference>
<dbReference type="OrthoDB" id="409543at2759"/>
<comment type="caution">
    <text evidence="1">The sequence shown here is derived from an EMBL/GenBank/DDBJ whole genome shotgun (WGS) entry which is preliminary data.</text>
</comment>